<sequence length="91" mass="9453">MVDLAEAKTVIGTKAVLVGNVRPTESMYLETPETVAENARQCLRDGGDAAGGFVLAVGCGLPIPAPPANVHALVEVARNWQPGRAGTKYHG</sequence>
<comment type="caution">
    <text evidence="2">The sequence shown here is derived from an EMBL/GenBank/DDBJ whole genome shotgun (WGS) entry which is preliminary data.</text>
</comment>
<dbReference type="InterPro" id="IPR000257">
    <property type="entry name" value="Uroporphyrinogen_deCOase"/>
</dbReference>
<name>A0A8J7LU79_9BACT</name>
<dbReference type="PANTHER" id="PTHR47099">
    <property type="entry name" value="METHYLCOBAMIDE:COM METHYLTRANSFERASE MTBA"/>
    <property type="match status" value="1"/>
</dbReference>
<protein>
    <recommendedName>
        <fullName evidence="1">Uroporphyrinogen decarboxylase (URO-D) domain-containing protein</fullName>
    </recommendedName>
</protein>
<dbReference type="InterPro" id="IPR038071">
    <property type="entry name" value="UROD/MetE-like_sf"/>
</dbReference>
<keyword evidence="3" id="KW-1185">Reference proteome</keyword>
<dbReference type="PANTHER" id="PTHR47099:SF1">
    <property type="entry name" value="METHYLCOBAMIDE:COM METHYLTRANSFERASE MTBA"/>
    <property type="match status" value="1"/>
</dbReference>
<gene>
    <name evidence="2" type="ORF">JFN93_06490</name>
</gene>
<proteinExistence type="predicted"/>
<dbReference type="Gene3D" id="3.20.20.210">
    <property type="match status" value="1"/>
</dbReference>
<dbReference type="RefSeq" id="WP_199383183.1">
    <property type="nucleotide sequence ID" value="NZ_JAEMHM010000004.1"/>
</dbReference>
<evidence type="ECO:0000259" key="1">
    <source>
        <dbReference type="Pfam" id="PF01208"/>
    </source>
</evidence>
<dbReference type="SUPFAM" id="SSF51726">
    <property type="entry name" value="UROD/MetE-like"/>
    <property type="match status" value="1"/>
</dbReference>
<evidence type="ECO:0000313" key="2">
    <source>
        <dbReference type="EMBL" id="MBJ6724349.1"/>
    </source>
</evidence>
<dbReference type="Proteomes" id="UP000636888">
    <property type="component" value="Unassembled WGS sequence"/>
</dbReference>
<evidence type="ECO:0000313" key="3">
    <source>
        <dbReference type="Proteomes" id="UP000636888"/>
    </source>
</evidence>
<reference evidence="2" key="1">
    <citation type="submission" date="2020-12" db="EMBL/GenBank/DDBJ databases">
        <title>Geomonas sp. Red875, isolated from river sediment.</title>
        <authorList>
            <person name="Xu Z."/>
            <person name="Zhang Z."/>
            <person name="Masuda Y."/>
            <person name="Itoh H."/>
            <person name="Senoo K."/>
        </authorList>
    </citation>
    <scope>NUCLEOTIDE SEQUENCE</scope>
    <source>
        <strain evidence="2">Red875</strain>
    </source>
</reference>
<dbReference type="InterPro" id="IPR052024">
    <property type="entry name" value="Methanogen_methyltrans"/>
</dbReference>
<organism evidence="2 3">
    <name type="scientific">Geomesophilobacter sediminis</name>
    <dbReference type="NCBI Taxonomy" id="2798584"/>
    <lineage>
        <taxon>Bacteria</taxon>
        <taxon>Pseudomonadati</taxon>
        <taxon>Thermodesulfobacteriota</taxon>
        <taxon>Desulfuromonadia</taxon>
        <taxon>Geobacterales</taxon>
        <taxon>Geobacteraceae</taxon>
        <taxon>Geomesophilobacter</taxon>
    </lineage>
</organism>
<feature type="domain" description="Uroporphyrinogen decarboxylase (URO-D)" evidence="1">
    <location>
        <begin position="2"/>
        <end position="80"/>
    </location>
</feature>
<dbReference type="AlphaFoldDB" id="A0A8J7LU79"/>
<dbReference type="EMBL" id="JAEMHM010000004">
    <property type="protein sequence ID" value="MBJ6724349.1"/>
    <property type="molecule type" value="Genomic_DNA"/>
</dbReference>
<dbReference type="Pfam" id="PF01208">
    <property type="entry name" value="URO-D"/>
    <property type="match status" value="1"/>
</dbReference>
<dbReference type="GO" id="GO:0006779">
    <property type="term" value="P:porphyrin-containing compound biosynthetic process"/>
    <property type="evidence" value="ECO:0007669"/>
    <property type="project" value="InterPro"/>
</dbReference>
<accession>A0A8J7LU79</accession>
<dbReference type="GO" id="GO:0004853">
    <property type="term" value="F:uroporphyrinogen decarboxylase activity"/>
    <property type="evidence" value="ECO:0007669"/>
    <property type="project" value="InterPro"/>
</dbReference>